<comment type="subcellular location">
    <subcellularLocation>
        <location evidence="1">Membrane</location>
        <topology evidence="1">Multi-pass membrane protein</topology>
    </subcellularLocation>
</comment>
<dbReference type="InterPro" id="IPR036837">
    <property type="entry name" value="Cation_efflux_CTD_sf"/>
</dbReference>
<evidence type="ECO:0000256" key="5">
    <source>
        <dbReference type="ARBA" id="ARBA00023136"/>
    </source>
</evidence>
<dbReference type="Gene3D" id="1.20.1510.10">
    <property type="entry name" value="Cation efflux protein transmembrane domain"/>
    <property type="match status" value="1"/>
</dbReference>
<dbReference type="InterPro" id="IPR058533">
    <property type="entry name" value="Cation_efflux_TM"/>
</dbReference>
<reference evidence="10 11" key="1">
    <citation type="journal article" date="2019" name="Nat. Ecol. Evol.">
        <title>Megaphylogeny resolves global patterns of mushroom evolution.</title>
        <authorList>
            <person name="Varga T."/>
            <person name="Krizsan K."/>
            <person name="Foldi C."/>
            <person name="Dima B."/>
            <person name="Sanchez-Garcia M."/>
            <person name="Sanchez-Ramirez S."/>
            <person name="Szollosi G.J."/>
            <person name="Szarkandi J.G."/>
            <person name="Papp V."/>
            <person name="Albert L."/>
            <person name="Andreopoulos W."/>
            <person name="Angelini C."/>
            <person name="Antonin V."/>
            <person name="Barry K.W."/>
            <person name="Bougher N.L."/>
            <person name="Buchanan P."/>
            <person name="Buyck B."/>
            <person name="Bense V."/>
            <person name="Catcheside P."/>
            <person name="Chovatia M."/>
            <person name="Cooper J."/>
            <person name="Damon W."/>
            <person name="Desjardin D."/>
            <person name="Finy P."/>
            <person name="Geml J."/>
            <person name="Haridas S."/>
            <person name="Hughes K."/>
            <person name="Justo A."/>
            <person name="Karasinski D."/>
            <person name="Kautmanova I."/>
            <person name="Kiss B."/>
            <person name="Kocsube S."/>
            <person name="Kotiranta H."/>
            <person name="LaButti K.M."/>
            <person name="Lechner B.E."/>
            <person name="Liimatainen K."/>
            <person name="Lipzen A."/>
            <person name="Lukacs Z."/>
            <person name="Mihaltcheva S."/>
            <person name="Morgado L.N."/>
            <person name="Niskanen T."/>
            <person name="Noordeloos M.E."/>
            <person name="Ohm R.A."/>
            <person name="Ortiz-Santana B."/>
            <person name="Ovrebo C."/>
            <person name="Racz N."/>
            <person name="Riley R."/>
            <person name="Savchenko A."/>
            <person name="Shiryaev A."/>
            <person name="Soop K."/>
            <person name="Spirin V."/>
            <person name="Szebenyi C."/>
            <person name="Tomsovsky M."/>
            <person name="Tulloss R.E."/>
            <person name="Uehling J."/>
            <person name="Grigoriev I.V."/>
            <person name="Vagvolgyi C."/>
            <person name="Papp T."/>
            <person name="Martin F.M."/>
            <person name="Miettinen O."/>
            <person name="Hibbett D.S."/>
            <person name="Nagy L.G."/>
        </authorList>
    </citation>
    <scope>NUCLEOTIDE SEQUENCE [LARGE SCALE GENOMIC DNA]</scope>
    <source>
        <strain evidence="10 11">FP101781</strain>
    </source>
</reference>
<dbReference type="Proteomes" id="UP000298030">
    <property type="component" value="Unassembled WGS sequence"/>
</dbReference>
<gene>
    <name evidence="10" type="ORF">FA13DRAFT_1769908</name>
</gene>
<dbReference type="SUPFAM" id="SSF161111">
    <property type="entry name" value="Cation efflux protein transmembrane domain-like"/>
    <property type="match status" value="1"/>
</dbReference>
<accession>A0A4Y7TXK6</accession>
<dbReference type="GO" id="GO:0008324">
    <property type="term" value="F:monoatomic cation transmembrane transporter activity"/>
    <property type="evidence" value="ECO:0007669"/>
    <property type="project" value="InterPro"/>
</dbReference>
<comment type="caution">
    <text evidence="10">The sequence shown here is derived from an EMBL/GenBank/DDBJ whole genome shotgun (WGS) entry which is preliminary data.</text>
</comment>
<keyword evidence="2" id="KW-0813">Transport</keyword>
<evidence type="ECO:0000256" key="1">
    <source>
        <dbReference type="ARBA" id="ARBA00004141"/>
    </source>
</evidence>
<evidence type="ECO:0000259" key="8">
    <source>
        <dbReference type="Pfam" id="PF01545"/>
    </source>
</evidence>
<evidence type="ECO:0000313" key="11">
    <source>
        <dbReference type="Proteomes" id="UP000298030"/>
    </source>
</evidence>
<feature type="domain" description="Cation efflux protein transmembrane" evidence="8">
    <location>
        <begin position="152"/>
        <end position="344"/>
    </location>
</feature>
<dbReference type="PANTHER" id="PTHR43840:SF12">
    <property type="entry name" value="CATION DIFFUSION FACILITATOR 1 (AFU_ORTHOLOGUE AFUA_1G14440)"/>
    <property type="match status" value="1"/>
</dbReference>
<feature type="region of interest" description="Disordered" evidence="6">
    <location>
        <begin position="1"/>
        <end position="92"/>
    </location>
</feature>
<evidence type="ECO:0000256" key="2">
    <source>
        <dbReference type="ARBA" id="ARBA00022448"/>
    </source>
</evidence>
<keyword evidence="5 7" id="KW-0472">Membrane</keyword>
<feature type="transmembrane region" description="Helical" evidence="7">
    <location>
        <begin position="176"/>
        <end position="197"/>
    </location>
</feature>
<feature type="transmembrane region" description="Helical" evidence="7">
    <location>
        <begin position="149"/>
        <end position="170"/>
    </location>
</feature>
<evidence type="ECO:0000256" key="4">
    <source>
        <dbReference type="ARBA" id="ARBA00022989"/>
    </source>
</evidence>
<dbReference type="AlphaFoldDB" id="A0A4Y7TXK6"/>
<feature type="transmembrane region" description="Helical" evidence="7">
    <location>
        <begin position="315"/>
        <end position="333"/>
    </location>
</feature>
<keyword evidence="11" id="KW-1185">Reference proteome</keyword>
<name>A0A4Y7TXK6_COPMI</name>
<feature type="transmembrane region" description="Helical" evidence="7">
    <location>
        <begin position="256"/>
        <end position="277"/>
    </location>
</feature>
<keyword evidence="4 7" id="KW-1133">Transmembrane helix</keyword>
<dbReference type="EMBL" id="QPFP01000002">
    <property type="protein sequence ID" value="TEB38731.1"/>
    <property type="molecule type" value="Genomic_DNA"/>
</dbReference>
<dbReference type="PANTHER" id="PTHR43840">
    <property type="entry name" value="MITOCHONDRIAL METAL TRANSPORTER 1-RELATED"/>
    <property type="match status" value="1"/>
</dbReference>
<dbReference type="InterPro" id="IPR027470">
    <property type="entry name" value="Cation_efflux_CTD"/>
</dbReference>
<evidence type="ECO:0000259" key="9">
    <source>
        <dbReference type="Pfam" id="PF16916"/>
    </source>
</evidence>
<keyword evidence="3 7" id="KW-0812">Transmembrane</keyword>
<dbReference type="SUPFAM" id="SSF160240">
    <property type="entry name" value="Cation efflux protein cytoplasmic domain-like"/>
    <property type="match status" value="1"/>
</dbReference>
<dbReference type="Pfam" id="PF16916">
    <property type="entry name" value="ZT_dimer"/>
    <property type="match status" value="1"/>
</dbReference>
<dbReference type="Pfam" id="PF01545">
    <property type="entry name" value="Cation_efflux"/>
    <property type="match status" value="1"/>
</dbReference>
<feature type="transmembrane region" description="Helical" evidence="7">
    <location>
        <begin position="218"/>
        <end position="244"/>
    </location>
</feature>
<dbReference type="STRING" id="71717.A0A4Y7TXK6"/>
<evidence type="ECO:0000256" key="7">
    <source>
        <dbReference type="SAM" id="Phobius"/>
    </source>
</evidence>
<dbReference type="Gene3D" id="3.30.70.1350">
    <property type="entry name" value="Cation efflux protein, cytoplasmic domain"/>
    <property type="match status" value="1"/>
</dbReference>
<dbReference type="GO" id="GO:0098771">
    <property type="term" value="P:inorganic ion homeostasis"/>
    <property type="evidence" value="ECO:0007669"/>
    <property type="project" value="UniProtKB-ARBA"/>
</dbReference>
<evidence type="ECO:0000256" key="3">
    <source>
        <dbReference type="ARBA" id="ARBA00022692"/>
    </source>
</evidence>
<dbReference type="GO" id="GO:0016020">
    <property type="term" value="C:membrane"/>
    <property type="evidence" value="ECO:0007669"/>
    <property type="project" value="UniProtKB-SubCell"/>
</dbReference>
<proteinExistence type="predicted"/>
<sequence>MDTRHNGTERGHGATVLGPSQRAPLLTHEPRSYMAVANQRDSRAGGSPKNAARSSELDPETVAPALSCERESSIEAGSSRVPPHDPYQLSSGIVPKEGLARLRLRKRGHSLASHHRRQNELIESMLKPMEARTEDAHAEEEAARLSVKIAVYASLYANFVLCNIQLYAAISSASLSLLATAVDAVFDIGANVLLFWLHRKVVQLDTNEWPVGGARLETIGNVIYGFLMATVNLVVVVESITIIVQKENGELGKFHLPSIIAVAVALAVKFFLFMYSFSIRKHSSQVQVLWEDHRNDLYINSFGILMSCGGSKLRWWLDPVGALIIAMGIIISWTRTIRTEFGYLAGKSAPHDFLQLIIYKVATFHEDITKVDTVRAYHSGPVSADSPSIVRALDTVVCSRNYFVEVDIVMDGNTPLWKAHDLSQQLQDKIEVLPNVERAFVHVDYETSHYPVRYFPSPFASPAEGYSGTSETYPNLRYRRQAIPRLPAIGIHRVFFTKSLF</sequence>
<dbReference type="InterPro" id="IPR027469">
    <property type="entry name" value="Cation_efflux_TMD_sf"/>
</dbReference>
<dbReference type="InterPro" id="IPR050291">
    <property type="entry name" value="CDF_Transporter"/>
</dbReference>
<evidence type="ECO:0000256" key="6">
    <source>
        <dbReference type="SAM" id="MobiDB-lite"/>
    </source>
</evidence>
<dbReference type="FunFam" id="1.20.1510.10:FF:000005">
    <property type="entry name" value="Putative Cation diffusion facilitator 1"/>
    <property type="match status" value="1"/>
</dbReference>
<dbReference type="OrthoDB" id="78296at2759"/>
<dbReference type="GO" id="GO:0030003">
    <property type="term" value="P:intracellular monoatomic cation homeostasis"/>
    <property type="evidence" value="ECO:0007669"/>
    <property type="project" value="UniProtKB-ARBA"/>
</dbReference>
<evidence type="ECO:0000313" key="10">
    <source>
        <dbReference type="EMBL" id="TEB38731.1"/>
    </source>
</evidence>
<organism evidence="10 11">
    <name type="scientific">Coprinellus micaceus</name>
    <name type="common">Glistening ink-cap mushroom</name>
    <name type="synonym">Coprinus micaceus</name>
    <dbReference type="NCBI Taxonomy" id="71717"/>
    <lineage>
        <taxon>Eukaryota</taxon>
        <taxon>Fungi</taxon>
        <taxon>Dikarya</taxon>
        <taxon>Basidiomycota</taxon>
        <taxon>Agaricomycotina</taxon>
        <taxon>Agaricomycetes</taxon>
        <taxon>Agaricomycetidae</taxon>
        <taxon>Agaricales</taxon>
        <taxon>Agaricineae</taxon>
        <taxon>Psathyrellaceae</taxon>
        <taxon>Coprinellus</taxon>
    </lineage>
</organism>
<feature type="domain" description="Cation efflux protein cytoplasmic" evidence="9">
    <location>
        <begin position="398"/>
        <end position="444"/>
    </location>
</feature>
<protein>
    <submittedName>
        <fullName evidence="10">Uncharacterized protein</fullName>
    </submittedName>
</protein>
<feature type="compositionally biased region" description="Basic and acidic residues" evidence="6">
    <location>
        <begin position="1"/>
        <end position="12"/>
    </location>
</feature>